<dbReference type="Pfam" id="PF03446">
    <property type="entry name" value="NAD_binding_2"/>
    <property type="match status" value="1"/>
</dbReference>
<proteinExistence type="predicted"/>
<dbReference type="GO" id="GO:0050661">
    <property type="term" value="F:NADP binding"/>
    <property type="evidence" value="ECO:0007669"/>
    <property type="project" value="InterPro"/>
</dbReference>
<gene>
    <name evidence="2" type="primary">gnd_4</name>
    <name evidence="2" type="ORF">BN1180_05798</name>
</gene>
<dbReference type="SUPFAM" id="SSF51735">
    <property type="entry name" value="NAD(P)-binding Rossmann-fold domains"/>
    <property type="match status" value="1"/>
</dbReference>
<dbReference type="AlphaFoldDB" id="A0AAN2PC36"/>
<feature type="domain" description="6-phosphogluconate dehydrogenase NADP-binding" evidence="1">
    <location>
        <begin position="2"/>
        <end position="152"/>
    </location>
</feature>
<dbReference type="PRINTS" id="PR00076">
    <property type="entry name" value="6PGDHDRGNASE"/>
</dbReference>
<dbReference type="GO" id="GO:0004616">
    <property type="term" value="F:phosphogluconate dehydrogenase (decarboxylating) activity"/>
    <property type="evidence" value="ECO:0007669"/>
    <property type="project" value="InterPro"/>
</dbReference>
<evidence type="ECO:0000313" key="2">
    <source>
        <dbReference type="EMBL" id="CEG24953.1"/>
    </source>
</evidence>
<dbReference type="PANTHER" id="PTHR11811">
    <property type="entry name" value="6-PHOSPHOGLUCONATE DEHYDROGENASE"/>
    <property type="match status" value="1"/>
</dbReference>
<dbReference type="Gene3D" id="3.40.50.720">
    <property type="entry name" value="NAD(P)-binding Rossmann-like Domain"/>
    <property type="match status" value="1"/>
</dbReference>
<keyword evidence="3" id="KW-1185">Reference proteome</keyword>
<evidence type="ECO:0000313" key="3">
    <source>
        <dbReference type="Proteomes" id="UP000182110"/>
    </source>
</evidence>
<sequence>MKVGLIGLGKMGLNLGQNLIEESHDVVAYDLDSGAIEEMERYGAKGTTNIVELIKSLEQPRIIWLMVPPDSVDVVISEVTPFINIGDILIQSGNSYYKDTIRRYNRLKRYGVSFMDVVTSEGKEGARKGACFKIGGDLEAWRIVEPIFRDISVENGYLYAGKAGSGHFLKMTPNEIDYEMDDIGEGLEILEKRELEYDNENVARVWKKRFGYSSRAYGFNGKSIF</sequence>
<dbReference type="Proteomes" id="UP000182110">
    <property type="component" value="Unassembled WGS sequence"/>
</dbReference>
<accession>A0AAN2PC36</accession>
<evidence type="ECO:0000259" key="1">
    <source>
        <dbReference type="Pfam" id="PF03446"/>
    </source>
</evidence>
<comment type="caution">
    <text evidence="2">The sequence shown here is derived from an EMBL/GenBank/DDBJ whole genome shotgun (WGS) entry which is preliminary data.</text>
</comment>
<dbReference type="EMBL" id="CCXW01000004">
    <property type="protein sequence ID" value="CEG24953.1"/>
    <property type="molecule type" value="Genomic_DNA"/>
</dbReference>
<reference evidence="2 3" key="1">
    <citation type="journal article" date="2014" name="Genome Announc.">
        <title>Genome Sequence of Bacillus simplex Strain P558, Isolated from a Human Fecal Sample.</title>
        <authorList>
            <person name="Croce O."/>
            <person name="Hugon P."/>
            <person name="Lagier J.C."/>
            <person name="Bibi F."/>
            <person name="Robert C."/>
            <person name="Azhar E.I."/>
            <person name="Raoult D."/>
            <person name="Fournier P.E."/>
        </authorList>
    </citation>
    <scope>NUCLEOTIDE SEQUENCE [LARGE SCALE GENOMIC DNA]</scope>
    <source>
        <strain evidence="2 3">P558</strain>
    </source>
</reference>
<dbReference type="InterPro" id="IPR036291">
    <property type="entry name" value="NAD(P)-bd_dom_sf"/>
</dbReference>
<name>A0AAN2PC36_9BACI</name>
<dbReference type="InterPro" id="IPR006115">
    <property type="entry name" value="6PGDH_NADP-bd"/>
</dbReference>
<protein>
    <submittedName>
        <fullName evidence="2">6-phosphogluconate dehydrogenase-like protein</fullName>
    </submittedName>
</protein>
<dbReference type="InterPro" id="IPR006183">
    <property type="entry name" value="Pgluconate_DH"/>
</dbReference>
<organism evidence="2 3">
    <name type="scientific">Peribacillus simplex</name>
    <dbReference type="NCBI Taxonomy" id="1478"/>
    <lineage>
        <taxon>Bacteria</taxon>
        <taxon>Bacillati</taxon>
        <taxon>Bacillota</taxon>
        <taxon>Bacilli</taxon>
        <taxon>Bacillales</taxon>
        <taxon>Bacillaceae</taxon>
        <taxon>Peribacillus</taxon>
    </lineage>
</organism>